<organism evidence="2 3">
    <name type="scientific">Gracilibacillus marinus</name>
    <dbReference type="NCBI Taxonomy" id="630535"/>
    <lineage>
        <taxon>Bacteria</taxon>
        <taxon>Bacillati</taxon>
        <taxon>Bacillota</taxon>
        <taxon>Bacilli</taxon>
        <taxon>Bacillales</taxon>
        <taxon>Bacillaceae</taxon>
        <taxon>Gracilibacillus</taxon>
    </lineage>
</organism>
<dbReference type="RefSeq" id="WP_390196090.1">
    <property type="nucleotide sequence ID" value="NZ_JBHSDV010000001.1"/>
</dbReference>
<sequence length="185" mass="21732">MKQAKYGLVLFILLALAPVRSLLESMMIFHMHTQMPLIVFSGFLIAPFFQQTFPNFFRKYNYTGLPGILLVILIWTYWQMPRAMDDALVYPHIELFKFISLSLLVGVPLRDSFPKLKKIYQFLFFLYLFCSLLGLGFIYIWIDEQICNNYLVIEQQTLGWSSLALSFCVLLYIAMQMFESKETKT</sequence>
<keyword evidence="3" id="KW-1185">Reference proteome</keyword>
<reference evidence="3" key="1">
    <citation type="journal article" date="2019" name="Int. J. Syst. Evol. Microbiol.">
        <title>The Global Catalogue of Microorganisms (GCM) 10K type strain sequencing project: providing services to taxonomists for standard genome sequencing and annotation.</title>
        <authorList>
            <consortium name="The Broad Institute Genomics Platform"/>
            <consortium name="The Broad Institute Genome Sequencing Center for Infectious Disease"/>
            <person name="Wu L."/>
            <person name="Ma J."/>
        </authorList>
    </citation>
    <scope>NUCLEOTIDE SEQUENCE [LARGE SCALE GENOMIC DNA]</scope>
    <source>
        <strain evidence="3">KACC 14058</strain>
    </source>
</reference>
<keyword evidence="1" id="KW-0472">Membrane</keyword>
<keyword evidence="1" id="KW-1133">Transmembrane helix</keyword>
<dbReference type="Proteomes" id="UP001595880">
    <property type="component" value="Unassembled WGS sequence"/>
</dbReference>
<gene>
    <name evidence="2" type="ORF">ACFOZ1_03835</name>
</gene>
<comment type="caution">
    <text evidence="2">The sequence shown here is derived from an EMBL/GenBank/DDBJ whole genome shotgun (WGS) entry which is preliminary data.</text>
</comment>
<protein>
    <submittedName>
        <fullName evidence="2">Uncharacterized protein</fullName>
    </submittedName>
</protein>
<evidence type="ECO:0000256" key="1">
    <source>
        <dbReference type="SAM" id="Phobius"/>
    </source>
</evidence>
<feature type="transmembrane region" description="Helical" evidence="1">
    <location>
        <begin position="61"/>
        <end position="78"/>
    </location>
</feature>
<feature type="transmembrane region" description="Helical" evidence="1">
    <location>
        <begin position="122"/>
        <end position="142"/>
    </location>
</feature>
<dbReference type="EMBL" id="JBHSDV010000001">
    <property type="protein sequence ID" value="MFC4386936.1"/>
    <property type="molecule type" value="Genomic_DNA"/>
</dbReference>
<accession>A0ABV8VV50</accession>
<feature type="transmembrane region" description="Helical" evidence="1">
    <location>
        <begin position="90"/>
        <end position="110"/>
    </location>
</feature>
<feature type="transmembrane region" description="Helical" evidence="1">
    <location>
        <begin position="31"/>
        <end position="49"/>
    </location>
</feature>
<proteinExistence type="predicted"/>
<feature type="transmembrane region" description="Helical" evidence="1">
    <location>
        <begin position="157"/>
        <end position="175"/>
    </location>
</feature>
<keyword evidence="1" id="KW-0812">Transmembrane</keyword>
<evidence type="ECO:0000313" key="3">
    <source>
        <dbReference type="Proteomes" id="UP001595880"/>
    </source>
</evidence>
<name>A0ABV8VV50_9BACI</name>
<evidence type="ECO:0000313" key="2">
    <source>
        <dbReference type="EMBL" id="MFC4386936.1"/>
    </source>
</evidence>